<feature type="domain" description="AB hydrolase-1" evidence="1">
    <location>
        <begin position="5"/>
        <end position="233"/>
    </location>
</feature>
<dbReference type="AlphaFoldDB" id="A0A6L7F443"/>
<dbReference type="Proteomes" id="UP000473325">
    <property type="component" value="Unassembled WGS sequence"/>
</dbReference>
<sequence>MTTTLVLLHGVGLDHTVWDDVRPLLERALPGCEVRTPDLPGHGDAARVADDVTLAGLADGVAADVPPGSHLVGFSLGALVAQHLAIHRPDLVASLTSVSSVCRRTPTEREAVLARLHVATDDVDAAAQASIHRWYDGTQVAPGAVERTRAVLAANDPAQFLACYRVFATGDAEVADDLHRIGVPSLAVTGADDPGSTPEMTRRLADAVPGCRAEVVPGVRHMLPVQSPEVLARLVADLVTRTRSQAPTEPTTAGGVHA</sequence>
<dbReference type="PANTHER" id="PTHR43689:SF8">
    <property type="entry name" value="ALPHA_BETA-HYDROLASES SUPERFAMILY PROTEIN"/>
    <property type="match status" value="1"/>
</dbReference>
<name>A0A6L7F443_9ACTN</name>
<proteinExistence type="predicted"/>
<dbReference type="PANTHER" id="PTHR43689">
    <property type="entry name" value="HYDROLASE"/>
    <property type="match status" value="1"/>
</dbReference>
<dbReference type="Gene3D" id="3.40.50.1820">
    <property type="entry name" value="alpha/beta hydrolase"/>
    <property type="match status" value="1"/>
</dbReference>
<accession>A0A6L7F443</accession>
<keyword evidence="3" id="KW-1185">Reference proteome</keyword>
<keyword evidence="2" id="KW-0378">Hydrolase</keyword>
<evidence type="ECO:0000313" key="3">
    <source>
        <dbReference type="Proteomes" id="UP000473325"/>
    </source>
</evidence>
<evidence type="ECO:0000259" key="1">
    <source>
        <dbReference type="Pfam" id="PF12697"/>
    </source>
</evidence>
<comment type="caution">
    <text evidence="2">The sequence shown here is derived from an EMBL/GenBank/DDBJ whole genome shotgun (WGS) entry which is preliminary data.</text>
</comment>
<dbReference type="InterPro" id="IPR000073">
    <property type="entry name" value="AB_hydrolase_1"/>
</dbReference>
<organism evidence="2 3">
    <name type="scientific">Nocardioides flavescens</name>
    <dbReference type="NCBI Taxonomy" id="2691959"/>
    <lineage>
        <taxon>Bacteria</taxon>
        <taxon>Bacillati</taxon>
        <taxon>Actinomycetota</taxon>
        <taxon>Actinomycetes</taxon>
        <taxon>Propionibacteriales</taxon>
        <taxon>Nocardioidaceae</taxon>
        <taxon>Nocardioides</taxon>
    </lineage>
</organism>
<dbReference type="EMBL" id="WUEK01000017">
    <property type="protein sequence ID" value="MXG92023.1"/>
    <property type="molecule type" value="Genomic_DNA"/>
</dbReference>
<dbReference type="InterPro" id="IPR029058">
    <property type="entry name" value="AB_hydrolase_fold"/>
</dbReference>
<dbReference type="RefSeq" id="WP_160879961.1">
    <property type="nucleotide sequence ID" value="NZ_WUEK01000017.1"/>
</dbReference>
<dbReference type="Pfam" id="PF12697">
    <property type="entry name" value="Abhydrolase_6"/>
    <property type="match status" value="1"/>
</dbReference>
<dbReference type="SUPFAM" id="SSF53474">
    <property type="entry name" value="alpha/beta-Hydrolases"/>
    <property type="match status" value="1"/>
</dbReference>
<protein>
    <submittedName>
        <fullName evidence="2">Alpha/beta fold hydrolase</fullName>
    </submittedName>
</protein>
<reference evidence="2 3" key="1">
    <citation type="submission" date="2019-12" db="EMBL/GenBank/DDBJ databases">
        <authorList>
            <person name="Kun Z."/>
        </authorList>
    </citation>
    <scope>NUCLEOTIDE SEQUENCE [LARGE SCALE GENOMIC DNA]</scope>
    <source>
        <strain evidence="2 3">YIM 123512</strain>
    </source>
</reference>
<evidence type="ECO:0000313" key="2">
    <source>
        <dbReference type="EMBL" id="MXG92023.1"/>
    </source>
</evidence>
<dbReference type="GO" id="GO:0016787">
    <property type="term" value="F:hydrolase activity"/>
    <property type="evidence" value="ECO:0007669"/>
    <property type="project" value="UniProtKB-KW"/>
</dbReference>
<gene>
    <name evidence="2" type="ORF">GRQ65_20985</name>
</gene>